<feature type="compositionally biased region" description="Polar residues" evidence="1">
    <location>
        <begin position="111"/>
        <end position="121"/>
    </location>
</feature>
<dbReference type="Proteomes" id="UP000288983">
    <property type="component" value="Unassembled WGS sequence"/>
</dbReference>
<name>A0A443ZY40_9PSED</name>
<feature type="chain" id="PRO_5019323480" evidence="2">
    <location>
        <begin position="29"/>
        <end position="130"/>
    </location>
</feature>
<evidence type="ECO:0000256" key="2">
    <source>
        <dbReference type="SAM" id="SignalP"/>
    </source>
</evidence>
<reference evidence="3 4" key="1">
    <citation type="submission" date="2018-06" db="EMBL/GenBank/DDBJ databases">
        <title>Bacteria isolated from soil of Wuhan.</title>
        <authorList>
            <person name="Wei X."/>
            <person name="Chunhua H."/>
        </authorList>
    </citation>
    <scope>NUCLEOTIDE SEQUENCE [LARGE SCALE GENOMIC DNA]</scope>
    <source>
        <strain evidence="4">xwS2</strain>
    </source>
</reference>
<evidence type="ECO:0000313" key="4">
    <source>
        <dbReference type="Proteomes" id="UP000288983"/>
    </source>
</evidence>
<protein>
    <submittedName>
        <fullName evidence="3">DUF2946 domain-containing protein</fullName>
    </submittedName>
</protein>
<comment type="caution">
    <text evidence="3">The sequence shown here is derived from an EMBL/GenBank/DDBJ whole genome shotgun (WGS) entry which is preliminary data.</text>
</comment>
<dbReference type="OrthoDB" id="6987583at2"/>
<organism evidence="3 4">
    <name type="scientific">Pseudomonas alkylphenolica</name>
    <dbReference type="NCBI Taxonomy" id="237609"/>
    <lineage>
        <taxon>Bacteria</taxon>
        <taxon>Pseudomonadati</taxon>
        <taxon>Pseudomonadota</taxon>
        <taxon>Gammaproteobacteria</taxon>
        <taxon>Pseudomonadales</taxon>
        <taxon>Pseudomonadaceae</taxon>
        <taxon>Pseudomonas</taxon>
    </lineage>
</organism>
<dbReference type="Pfam" id="PF11162">
    <property type="entry name" value="DUF2946"/>
    <property type="match status" value="1"/>
</dbReference>
<keyword evidence="2" id="KW-0732">Signal</keyword>
<dbReference type="AlphaFoldDB" id="A0A443ZY40"/>
<evidence type="ECO:0000313" key="3">
    <source>
        <dbReference type="EMBL" id="RWU26359.1"/>
    </source>
</evidence>
<dbReference type="RefSeq" id="WP_128321496.1">
    <property type="nucleotide sequence ID" value="NZ_QJRG01000033.1"/>
</dbReference>
<gene>
    <name evidence="3" type="ORF">DM813_00620</name>
</gene>
<accession>A0A443ZY40</accession>
<dbReference type="InterPro" id="IPR021333">
    <property type="entry name" value="DUF2946"/>
</dbReference>
<sequence>MPSHRPAIAWIACFAVLFNLLAMPLASATGKGPAEQLLWGAFCSSVSAKASPAVMALGKIDIGQQGDDHASMQHCWCCSGTAPLLALPGHPPQLLPTLAWMSAQAPPLTAYQPTPRQQWPSLNPRASPLV</sequence>
<feature type="signal peptide" evidence="2">
    <location>
        <begin position="1"/>
        <end position="28"/>
    </location>
</feature>
<evidence type="ECO:0000256" key="1">
    <source>
        <dbReference type="SAM" id="MobiDB-lite"/>
    </source>
</evidence>
<dbReference type="EMBL" id="QJRG01000033">
    <property type="protein sequence ID" value="RWU26359.1"/>
    <property type="molecule type" value="Genomic_DNA"/>
</dbReference>
<proteinExistence type="predicted"/>
<feature type="region of interest" description="Disordered" evidence="1">
    <location>
        <begin position="111"/>
        <end position="130"/>
    </location>
</feature>